<comment type="caution">
    <text evidence="1">The sequence shown here is derived from an EMBL/GenBank/DDBJ whole genome shotgun (WGS) entry which is preliminary data.</text>
</comment>
<reference evidence="1 2" key="1">
    <citation type="submission" date="2017-04" db="EMBL/GenBank/DDBJ databases">
        <title>Draft genome sequence of Tuber borchii Vittad., a whitish edible truffle.</title>
        <authorList>
            <consortium name="DOE Joint Genome Institute"/>
            <person name="Murat C."/>
            <person name="Kuo A."/>
            <person name="Barry K.W."/>
            <person name="Clum A."/>
            <person name="Dockter R.B."/>
            <person name="Fauchery L."/>
            <person name="Iotti M."/>
            <person name="Kohler A."/>
            <person name="Labutti K."/>
            <person name="Lindquist E.A."/>
            <person name="Lipzen A."/>
            <person name="Ohm R.A."/>
            <person name="Wang M."/>
            <person name="Grigoriev I.V."/>
            <person name="Zambonelli A."/>
            <person name="Martin F.M."/>
        </authorList>
    </citation>
    <scope>NUCLEOTIDE SEQUENCE [LARGE SCALE GENOMIC DNA]</scope>
    <source>
        <strain evidence="1 2">Tbo3840</strain>
    </source>
</reference>
<gene>
    <name evidence="1" type="ORF">B9Z19DRAFT_1062407</name>
</gene>
<accession>A0A2T7A209</accession>
<dbReference type="EMBL" id="NESQ01000041">
    <property type="protein sequence ID" value="PUU81695.1"/>
    <property type="molecule type" value="Genomic_DNA"/>
</dbReference>
<sequence>MSIDGKGELRDLIAVETLKQPEYNITARDMVHSSVEAYLAKGLNCTAEEMTSRLQISATLPPDQQWFSQGAAGEGAFTIPVYDVGKNTEWMGVGCPASVSLDPGVGCEDTKSFMESAKMGSFDPIENEYEKIFPWFKTVDYGISNAPSLSKASWRTLGRAFFAIVVANFLLD</sequence>
<dbReference type="Proteomes" id="UP000244722">
    <property type="component" value="Unassembled WGS sequence"/>
</dbReference>
<protein>
    <submittedName>
        <fullName evidence="1">Uncharacterized protein</fullName>
    </submittedName>
</protein>
<name>A0A2T7A209_TUBBO</name>
<evidence type="ECO:0000313" key="1">
    <source>
        <dbReference type="EMBL" id="PUU81695.1"/>
    </source>
</evidence>
<organism evidence="1 2">
    <name type="scientific">Tuber borchii</name>
    <name type="common">White truffle</name>
    <dbReference type="NCBI Taxonomy" id="42251"/>
    <lineage>
        <taxon>Eukaryota</taxon>
        <taxon>Fungi</taxon>
        <taxon>Dikarya</taxon>
        <taxon>Ascomycota</taxon>
        <taxon>Pezizomycotina</taxon>
        <taxon>Pezizomycetes</taxon>
        <taxon>Pezizales</taxon>
        <taxon>Tuberaceae</taxon>
        <taxon>Tuber</taxon>
    </lineage>
</organism>
<keyword evidence="2" id="KW-1185">Reference proteome</keyword>
<proteinExistence type="predicted"/>
<dbReference type="OrthoDB" id="5383967at2759"/>
<evidence type="ECO:0000313" key="2">
    <source>
        <dbReference type="Proteomes" id="UP000244722"/>
    </source>
</evidence>
<dbReference type="AlphaFoldDB" id="A0A2T7A209"/>